<sequence length="61" mass="6844">MVLQRLALKNSLADFINRILDTIAGQLEIFFAIKDDAEVGEEFPEDSEALRNFKILSASIC</sequence>
<keyword evidence="2" id="KW-1185">Reference proteome</keyword>
<evidence type="ECO:0000313" key="1">
    <source>
        <dbReference type="EMBL" id="CEG46103.1"/>
    </source>
</evidence>
<dbReference type="AlphaFoldDB" id="A0A0P1AWV2"/>
<name>A0A0P1AWV2_PLAHL</name>
<dbReference type="Proteomes" id="UP000054928">
    <property type="component" value="Unassembled WGS sequence"/>
</dbReference>
<dbReference type="EMBL" id="CCYD01002017">
    <property type="protein sequence ID" value="CEG46103.1"/>
    <property type="molecule type" value="Genomic_DNA"/>
</dbReference>
<protein>
    <submittedName>
        <fullName evidence="1">Uncharacterized protein</fullName>
    </submittedName>
</protein>
<dbReference type="RefSeq" id="XP_024582472.1">
    <property type="nucleotide sequence ID" value="XM_024716922.1"/>
</dbReference>
<accession>A0A0P1AWV2</accession>
<evidence type="ECO:0000313" key="2">
    <source>
        <dbReference type="Proteomes" id="UP000054928"/>
    </source>
</evidence>
<proteinExistence type="predicted"/>
<dbReference type="GeneID" id="36397580"/>
<reference evidence="2" key="1">
    <citation type="submission" date="2014-09" db="EMBL/GenBank/DDBJ databases">
        <authorList>
            <person name="Sharma Rahul"/>
            <person name="Thines Marco"/>
        </authorList>
    </citation>
    <scope>NUCLEOTIDE SEQUENCE [LARGE SCALE GENOMIC DNA]</scope>
</reference>
<organism evidence="1 2">
    <name type="scientific">Plasmopara halstedii</name>
    <name type="common">Downy mildew of sunflower</name>
    <dbReference type="NCBI Taxonomy" id="4781"/>
    <lineage>
        <taxon>Eukaryota</taxon>
        <taxon>Sar</taxon>
        <taxon>Stramenopiles</taxon>
        <taxon>Oomycota</taxon>
        <taxon>Peronosporomycetes</taxon>
        <taxon>Peronosporales</taxon>
        <taxon>Peronosporaceae</taxon>
        <taxon>Plasmopara</taxon>
    </lineage>
</organism>